<dbReference type="Proteomes" id="UP001364224">
    <property type="component" value="Unassembled WGS sequence"/>
</dbReference>
<sequence>MTRHLFFAIALIGTGVLLNSPSEAQHWRCEDRAANCLGRCTDRAAGISDWGHQGKCWRCDRQVIKCMINANMRRYSYY</sequence>
<reference evidence="1 2" key="1">
    <citation type="submission" date="2024-02" db="EMBL/GenBank/DDBJ databases">
        <title>Adaptive strategies in a cosmopolitan and abundant soil bacterium.</title>
        <authorList>
            <person name="Carini P."/>
        </authorList>
    </citation>
    <scope>NUCLEOTIDE SEQUENCE [LARGE SCALE GENOMIC DNA]</scope>
    <source>
        <strain evidence="1 2">AZCC 1608</strain>
    </source>
</reference>
<evidence type="ECO:0008006" key="3">
    <source>
        <dbReference type="Google" id="ProtNLM"/>
    </source>
</evidence>
<comment type="caution">
    <text evidence="1">The sequence shown here is derived from an EMBL/GenBank/DDBJ whole genome shotgun (WGS) entry which is preliminary data.</text>
</comment>
<evidence type="ECO:0000313" key="2">
    <source>
        <dbReference type="Proteomes" id="UP001364224"/>
    </source>
</evidence>
<name>A0ABU8BP77_9BRAD</name>
<evidence type="ECO:0000313" key="1">
    <source>
        <dbReference type="EMBL" id="MEH2560370.1"/>
    </source>
</evidence>
<protein>
    <recommendedName>
        <fullName evidence="3">Secreted protein</fullName>
    </recommendedName>
</protein>
<gene>
    <name evidence="1" type="ORF">V1286_007899</name>
</gene>
<organism evidence="1 2">
    <name type="scientific">Bradyrhizobium algeriense</name>
    <dbReference type="NCBI Taxonomy" id="634784"/>
    <lineage>
        <taxon>Bacteria</taxon>
        <taxon>Pseudomonadati</taxon>
        <taxon>Pseudomonadota</taxon>
        <taxon>Alphaproteobacteria</taxon>
        <taxon>Hyphomicrobiales</taxon>
        <taxon>Nitrobacteraceae</taxon>
        <taxon>Bradyrhizobium</taxon>
    </lineage>
</organism>
<keyword evidence="2" id="KW-1185">Reference proteome</keyword>
<dbReference type="EMBL" id="JAZHRV010000001">
    <property type="protein sequence ID" value="MEH2560370.1"/>
    <property type="molecule type" value="Genomic_DNA"/>
</dbReference>
<accession>A0ABU8BP77</accession>
<proteinExistence type="predicted"/>